<evidence type="ECO:0000313" key="3">
    <source>
        <dbReference type="Proteomes" id="UP000018721"/>
    </source>
</evidence>
<proteinExistence type="predicted"/>
<dbReference type="HOGENOM" id="CLU_1891273_0_0_1"/>
<reference evidence="2 3" key="1">
    <citation type="submission" date="2013-11" db="EMBL/GenBank/DDBJ databases">
        <title>The Genome Sequence of Phytophthora parasitica P1569.</title>
        <authorList>
            <consortium name="The Broad Institute Genomics Platform"/>
            <person name="Russ C."/>
            <person name="Tyler B."/>
            <person name="Panabieres F."/>
            <person name="Shan W."/>
            <person name="Tripathy S."/>
            <person name="Grunwald N."/>
            <person name="Machado M."/>
            <person name="Johnson C.S."/>
            <person name="Arredondo F."/>
            <person name="Hong C."/>
            <person name="Coffey M."/>
            <person name="Young S.K."/>
            <person name="Zeng Q."/>
            <person name="Gargeya S."/>
            <person name="Fitzgerald M."/>
            <person name="Abouelleil A."/>
            <person name="Alvarado L."/>
            <person name="Chapman S.B."/>
            <person name="Gainer-Dewar J."/>
            <person name="Goldberg J."/>
            <person name="Griggs A."/>
            <person name="Gujja S."/>
            <person name="Hansen M."/>
            <person name="Howarth C."/>
            <person name="Imamovic A."/>
            <person name="Ireland A."/>
            <person name="Larimer J."/>
            <person name="McCowan C."/>
            <person name="Murphy C."/>
            <person name="Pearson M."/>
            <person name="Poon T.W."/>
            <person name="Priest M."/>
            <person name="Roberts A."/>
            <person name="Saif S."/>
            <person name="Shea T."/>
            <person name="Sykes S."/>
            <person name="Wortman J."/>
            <person name="Nusbaum C."/>
            <person name="Birren B."/>
        </authorList>
    </citation>
    <scope>NUCLEOTIDE SEQUENCE [LARGE SCALE GENOMIC DNA]</scope>
    <source>
        <strain evidence="2 3">P1569</strain>
    </source>
</reference>
<dbReference type="EMBL" id="ANIZ01004285">
    <property type="protein sequence ID" value="ETI30241.1"/>
    <property type="molecule type" value="Genomic_DNA"/>
</dbReference>
<organism evidence="2 3">
    <name type="scientific">Phytophthora nicotianae P1569</name>
    <dbReference type="NCBI Taxonomy" id="1317065"/>
    <lineage>
        <taxon>Eukaryota</taxon>
        <taxon>Sar</taxon>
        <taxon>Stramenopiles</taxon>
        <taxon>Oomycota</taxon>
        <taxon>Peronosporomycetes</taxon>
        <taxon>Peronosporales</taxon>
        <taxon>Peronosporaceae</taxon>
        <taxon>Phytophthora</taxon>
    </lineage>
</organism>
<gene>
    <name evidence="2" type="ORF">F443_22639</name>
</gene>
<evidence type="ECO:0000313" key="2">
    <source>
        <dbReference type="EMBL" id="ETI30241.1"/>
    </source>
</evidence>
<feature type="region of interest" description="Disordered" evidence="1">
    <location>
        <begin position="29"/>
        <end position="53"/>
    </location>
</feature>
<sequence length="135" mass="15019">MVQQTQNLLMQQQQPGTLMGHPVATAYQTPQQSHEPNQMSHVAPPFTPGRGIRQDADIYTQDWPHCLWKMTHAGESRPPCMKSTSSRVERIDPTEAKSVSKSPVVAKAMETSVVSLHDGVEKAEKLNEARGQMQD</sequence>
<evidence type="ECO:0000256" key="1">
    <source>
        <dbReference type="SAM" id="MobiDB-lite"/>
    </source>
</evidence>
<name>V9DUB7_PHYNI</name>
<feature type="compositionally biased region" description="Polar residues" evidence="1">
    <location>
        <begin position="29"/>
        <end position="40"/>
    </location>
</feature>
<dbReference type="AlphaFoldDB" id="V9DUB7"/>
<dbReference type="Proteomes" id="UP000018721">
    <property type="component" value="Unassembled WGS sequence"/>
</dbReference>
<feature type="region of interest" description="Disordered" evidence="1">
    <location>
        <begin position="73"/>
        <end position="103"/>
    </location>
</feature>
<comment type="caution">
    <text evidence="2">The sequence shown here is derived from an EMBL/GenBank/DDBJ whole genome shotgun (WGS) entry which is preliminary data.</text>
</comment>
<protein>
    <submittedName>
        <fullName evidence="2">Uncharacterized protein</fullName>
    </submittedName>
</protein>
<keyword evidence="3" id="KW-1185">Reference proteome</keyword>
<accession>V9DUB7</accession>
<feature type="non-terminal residue" evidence="2">
    <location>
        <position position="135"/>
    </location>
</feature>